<accession>A0A4Y2BQ78</accession>
<reference evidence="1 2" key="1">
    <citation type="journal article" date="2019" name="Sci. Rep.">
        <title>Orb-weaving spider Araneus ventricosus genome elucidates the spidroin gene catalogue.</title>
        <authorList>
            <person name="Kono N."/>
            <person name="Nakamura H."/>
            <person name="Ohtoshi R."/>
            <person name="Moran D.A.P."/>
            <person name="Shinohara A."/>
            <person name="Yoshida Y."/>
            <person name="Fujiwara M."/>
            <person name="Mori M."/>
            <person name="Tomita M."/>
            <person name="Arakawa K."/>
        </authorList>
    </citation>
    <scope>NUCLEOTIDE SEQUENCE [LARGE SCALE GENOMIC DNA]</scope>
</reference>
<evidence type="ECO:0000313" key="2">
    <source>
        <dbReference type="Proteomes" id="UP000499080"/>
    </source>
</evidence>
<sequence length="83" mass="9294">MTRTTPNLAPPPNLRTTPAEELLAPIYDLACNRPTYTAGLGWKRVSNLEPSDPEAEILPLGYRCLNIYTRATVKRGTFTNLYL</sequence>
<evidence type="ECO:0000313" key="1">
    <source>
        <dbReference type="EMBL" id="GBL94371.1"/>
    </source>
</evidence>
<dbReference type="AlphaFoldDB" id="A0A4Y2BQ78"/>
<dbReference type="EMBL" id="BGPR01000102">
    <property type="protein sequence ID" value="GBL94371.1"/>
    <property type="molecule type" value="Genomic_DNA"/>
</dbReference>
<proteinExistence type="predicted"/>
<gene>
    <name evidence="1" type="ORF">AVEN_7347_1</name>
</gene>
<organism evidence="1 2">
    <name type="scientific">Araneus ventricosus</name>
    <name type="common">Orbweaver spider</name>
    <name type="synonym">Epeira ventricosa</name>
    <dbReference type="NCBI Taxonomy" id="182803"/>
    <lineage>
        <taxon>Eukaryota</taxon>
        <taxon>Metazoa</taxon>
        <taxon>Ecdysozoa</taxon>
        <taxon>Arthropoda</taxon>
        <taxon>Chelicerata</taxon>
        <taxon>Arachnida</taxon>
        <taxon>Araneae</taxon>
        <taxon>Araneomorphae</taxon>
        <taxon>Entelegynae</taxon>
        <taxon>Araneoidea</taxon>
        <taxon>Araneidae</taxon>
        <taxon>Araneus</taxon>
    </lineage>
</organism>
<name>A0A4Y2BQ78_ARAVE</name>
<comment type="caution">
    <text evidence="1">The sequence shown here is derived from an EMBL/GenBank/DDBJ whole genome shotgun (WGS) entry which is preliminary data.</text>
</comment>
<protein>
    <submittedName>
        <fullName evidence="1">Uncharacterized protein</fullName>
    </submittedName>
</protein>
<keyword evidence="2" id="KW-1185">Reference proteome</keyword>
<dbReference type="Proteomes" id="UP000499080">
    <property type="component" value="Unassembled WGS sequence"/>
</dbReference>